<comment type="caution">
    <text evidence="1">The sequence shown here is derived from an EMBL/GenBank/DDBJ whole genome shotgun (WGS) entry which is preliminary data.</text>
</comment>
<keyword evidence="2" id="KW-1185">Reference proteome</keyword>
<evidence type="ECO:0000313" key="1">
    <source>
        <dbReference type="EMBL" id="KAI5072821.1"/>
    </source>
</evidence>
<name>A0A9D4ZH96_ADICA</name>
<dbReference type="EMBL" id="JABFUD020000012">
    <property type="protein sequence ID" value="KAI5072821.1"/>
    <property type="molecule type" value="Genomic_DNA"/>
</dbReference>
<dbReference type="AlphaFoldDB" id="A0A9D4ZH96"/>
<reference evidence="1" key="1">
    <citation type="submission" date="2021-01" db="EMBL/GenBank/DDBJ databases">
        <title>Adiantum capillus-veneris genome.</title>
        <authorList>
            <person name="Fang Y."/>
            <person name="Liao Q."/>
        </authorList>
    </citation>
    <scope>NUCLEOTIDE SEQUENCE</scope>
    <source>
        <strain evidence="1">H3</strain>
        <tissue evidence="1">Leaf</tissue>
    </source>
</reference>
<gene>
    <name evidence="1" type="ORF">GOP47_0012927</name>
</gene>
<accession>A0A9D4ZH96</accession>
<proteinExistence type="predicted"/>
<protein>
    <submittedName>
        <fullName evidence="1">Uncharacterized protein</fullName>
    </submittedName>
</protein>
<evidence type="ECO:0000313" key="2">
    <source>
        <dbReference type="Proteomes" id="UP000886520"/>
    </source>
</evidence>
<organism evidence="1 2">
    <name type="scientific">Adiantum capillus-veneris</name>
    <name type="common">Maidenhair fern</name>
    <dbReference type="NCBI Taxonomy" id="13818"/>
    <lineage>
        <taxon>Eukaryota</taxon>
        <taxon>Viridiplantae</taxon>
        <taxon>Streptophyta</taxon>
        <taxon>Embryophyta</taxon>
        <taxon>Tracheophyta</taxon>
        <taxon>Polypodiopsida</taxon>
        <taxon>Polypodiidae</taxon>
        <taxon>Polypodiales</taxon>
        <taxon>Pteridineae</taxon>
        <taxon>Pteridaceae</taxon>
        <taxon>Vittarioideae</taxon>
        <taxon>Adiantum</taxon>
    </lineage>
</organism>
<sequence>MPSAGACQAAPPRCSAPRAPALLAALSLARCSPSPSLLTPTLEPRMACRTRPYLTHVSSPFDMWFSSPESRKRKSERDREGRNALCRCVSSCPSSLQCPASSGFARRPFPCEVFTLAFALDTYP</sequence>
<dbReference type="Proteomes" id="UP000886520">
    <property type="component" value="Chromosome 12"/>
</dbReference>